<proteinExistence type="predicted"/>
<feature type="domain" description="Glycosyltransferase RgtA/B/C/D-like" evidence="2">
    <location>
        <begin position="58"/>
        <end position="218"/>
    </location>
</feature>
<feature type="transmembrane region" description="Helical" evidence="1">
    <location>
        <begin position="368"/>
        <end position="388"/>
    </location>
</feature>
<sequence length="502" mass="56656">MQRIPAQIATWFAAIVALIGIGYFSLYYASPFARSWDEVDFALALDRFDLLAMQPHFPGYPYFIIGGTLVHHWIADPVKALATFNAAMALSSAVPIYLLARRHVNQRASLLIAALVLTTPYLWLMTARPMSECAGIALLWWFLWSVRQAMEYPRSKAWHALTLVFFGLLMGTRLSFFPFGTALLLLWAYKYKSNAGTRGRKVRLLLSVISACLIQLVWVAGLALSEGTLSGFVKLSMAFVKGHFTEWGGGVVSISMPFGRRAVQLFGNNLLGDVLLSRSIVIGILLALLLVLVWMRHRLISETSADEPEHLNRLFRIGIIICLSVYAAWALLGQNIEKPRHIAPIAGPMLFLVYLSAIRTAVFGLSRIIPMILSLILVAQFVQGAMLLKRQAEQIPAVYQLHDYLSHLDAPFVVYTWEETRVFQYLKATYEHRDIVTYDYFKAVARASSGQRVLLTDKVLRGFELQDSKARDHVVQLSEFKSDSLFDPVYGRIILYEWSENL</sequence>
<feature type="transmembrane region" description="Helical" evidence="1">
    <location>
        <begin position="344"/>
        <end position="362"/>
    </location>
</feature>
<keyword evidence="4" id="KW-1185">Reference proteome</keyword>
<organism evidence="3 4">
    <name type="scientific">Cohnella luojiensis</name>
    <dbReference type="NCBI Taxonomy" id="652876"/>
    <lineage>
        <taxon>Bacteria</taxon>
        <taxon>Bacillati</taxon>
        <taxon>Bacillota</taxon>
        <taxon>Bacilli</taxon>
        <taxon>Bacillales</taxon>
        <taxon>Paenibacillaceae</taxon>
        <taxon>Cohnella</taxon>
    </lineage>
</organism>
<dbReference type="EMBL" id="SOMN01000021">
    <property type="protein sequence ID" value="TFE25014.1"/>
    <property type="molecule type" value="Genomic_DNA"/>
</dbReference>
<feature type="transmembrane region" description="Helical" evidence="1">
    <location>
        <begin position="6"/>
        <end position="29"/>
    </location>
</feature>
<protein>
    <recommendedName>
        <fullName evidence="2">Glycosyltransferase RgtA/B/C/D-like domain-containing protein</fullName>
    </recommendedName>
</protein>
<dbReference type="OrthoDB" id="244199at2"/>
<name>A0A4Y8LVA2_9BACL</name>
<evidence type="ECO:0000256" key="1">
    <source>
        <dbReference type="SAM" id="Phobius"/>
    </source>
</evidence>
<accession>A0A4Y8LVA2</accession>
<feature type="transmembrane region" description="Helical" evidence="1">
    <location>
        <begin position="121"/>
        <end position="143"/>
    </location>
</feature>
<keyword evidence="1" id="KW-0472">Membrane</keyword>
<gene>
    <name evidence="3" type="ORF">E2980_14760</name>
</gene>
<reference evidence="3 4" key="1">
    <citation type="submission" date="2019-03" db="EMBL/GenBank/DDBJ databases">
        <title>Cohnella endophytica sp. nov., a novel endophytic bacterium isolated from bark of Sonneratia apetala.</title>
        <authorList>
            <person name="Tuo L."/>
        </authorList>
    </citation>
    <scope>NUCLEOTIDE SEQUENCE [LARGE SCALE GENOMIC DNA]</scope>
    <source>
        <strain evidence="3 4">CCTCC AB 208254</strain>
    </source>
</reference>
<dbReference type="Proteomes" id="UP000297900">
    <property type="component" value="Unassembled WGS sequence"/>
</dbReference>
<dbReference type="AlphaFoldDB" id="A0A4Y8LVA2"/>
<feature type="transmembrane region" description="Helical" evidence="1">
    <location>
        <begin position="201"/>
        <end position="224"/>
    </location>
</feature>
<keyword evidence="1" id="KW-1133">Transmembrane helix</keyword>
<dbReference type="RefSeq" id="WP_135152959.1">
    <property type="nucleotide sequence ID" value="NZ_SOMN01000021.1"/>
</dbReference>
<comment type="caution">
    <text evidence="3">The sequence shown here is derived from an EMBL/GenBank/DDBJ whole genome shotgun (WGS) entry which is preliminary data.</text>
</comment>
<feature type="transmembrane region" description="Helical" evidence="1">
    <location>
        <begin position="275"/>
        <end position="294"/>
    </location>
</feature>
<dbReference type="Pfam" id="PF13231">
    <property type="entry name" value="PMT_2"/>
    <property type="match status" value="1"/>
</dbReference>
<evidence type="ECO:0000259" key="2">
    <source>
        <dbReference type="Pfam" id="PF13231"/>
    </source>
</evidence>
<evidence type="ECO:0000313" key="3">
    <source>
        <dbReference type="EMBL" id="TFE25014.1"/>
    </source>
</evidence>
<feature type="transmembrane region" description="Helical" evidence="1">
    <location>
        <begin position="163"/>
        <end position="189"/>
    </location>
</feature>
<feature type="transmembrane region" description="Helical" evidence="1">
    <location>
        <begin position="80"/>
        <end position="100"/>
    </location>
</feature>
<evidence type="ECO:0000313" key="4">
    <source>
        <dbReference type="Proteomes" id="UP000297900"/>
    </source>
</evidence>
<keyword evidence="1" id="KW-0812">Transmembrane</keyword>
<feature type="transmembrane region" description="Helical" evidence="1">
    <location>
        <begin position="314"/>
        <end position="332"/>
    </location>
</feature>
<dbReference type="InterPro" id="IPR038731">
    <property type="entry name" value="RgtA/B/C-like"/>
</dbReference>